<sequence length="71" mass="8207">MHSEEYLELHYDLLSHRALLSCGRKAYVLPDIYETKEMAQIAAQKFAWEKLGLKERAAGCRTAADLPVWLR</sequence>
<dbReference type="AlphaFoldDB" id="A0A2J0Z6B2"/>
<dbReference type="RefSeq" id="WP_026169042.1">
    <property type="nucleotide sequence ID" value="NZ_CP141213.1"/>
</dbReference>
<gene>
    <name evidence="1" type="ORF">CEJ86_09895</name>
</gene>
<comment type="caution">
    <text evidence="1">The sequence shown here is derived from an EMBL/GenBank/DDBJ whole genome shotgun (WGS) entry which is preliminary data.</text>
</comment>
<organism evidence="1 2">
    <name type="scientific">Rhizobium meliloti</name>
    <name type="common">Ensifer meliloti</name>
    <name type="synonym">Sinorhizobium meliloti</name>
    <dbReference type="NCBI Taxonomy" id="382"/>
    <lineage>
        <taxon>Bacteria</taxon>
        <taxon>Pseudomonadati</taxon>
        <taxon>Pseudomonadota</taxon>
        <taxon>Alphaproteobacteria</taxon>
        <taxon>Hyphomicrobiales</taxon>
        <taxon>Rhizobiaceae</taxon>
        <taxon>Sinorhizobium/Ensifer group</taxon>
        <taxon>Sinorhizobium</taxon>
    </lineage>
</organism>
<protein>
    <submittedName>
        <fullName evidence="1">Uncharacterized protein</fullName>
    </submittedName>
</protein>
<accession>A0A2J0Z6B2</accession>
<evidence type="ECO:0000313" key="1">
    <source>
        <dbReference type="EMBL" id="PJR16069.1"/>
    </source>
</evidence>
<evidence type="ECO:0000313" key="2">
    <source>
        <dbReference type="Proteomes" id="UP000231987"/>
    </source>
</evidence>
<dbReference type="Proteomes" id="UP000231987">
    <property type="component" value="Unassembled WGS sequence"/>
</dbReference>
<dbReference type="EMBL" id="NJGD01000003">
    <property type="protein sequence ID" value="PJR16069.1"/>
    <property type="molecule type" value="Genomic_DNA"/>
</dbReference>
<name>A0A2J0Z6B2_RHIML</name>
<proteinExistence type="predicted"/>
<reference evidence="1 2" key="1">
    <citation type="submission" date="2017-06" db="EMBL/GenBank/DDBJ databases">
        <title>Ensifer strains isolated from leguminous trees and herbs display diverse denitrification phenotypes with some acting as strong N2O sinks.</title>
        <authorList>
            <person name="Woliy K."/>
            <person name="Mania D."/>
            <person name="Bakken L.R."/>
            <person name="Frostegard A."/>
        </authorList>
    </citation>
    <scope>NUCLEOTIDE SEQUENCE [LARGE SCALE GENOMIC DNA]</scope>
    <source>
        <strain evidence="1 2">AC50a</strain>
    </source>
</reference>